<reference evidence="1" key="1">
    <citation type="submission" date="2023-10" db="EMBL/GenBank/DDBJ databases">
        <authorList>
            <person name="Rodriguez Cubillos JULIANA M."/>
            <person name="De Vega J."/>
        </authorList>
    </citation>
    <scope>NUCLEOTIDE SEQUENCE</scope>
</reference>
<dbReference type="Proteomes" id="UP001177021">
    <property type="component" value="Unassembled WGS sequence"/>
</dbReference>
<comment type="caution">
    <text evidence="1">The sequence shown here is derived from an EMBL/GenBank/DDBJ whole genome shotgun (WGS) entry which is preliminary data.</text>
</comment>
<accession>A0ACB0KJ49</accession>
<dbReference type="EMBL" id="CASHSV030000206">
    <property type="protein sequence ID" value="CAJ2656371.1"/>
    <property type="molecule type" value="Genomic_DNA"/>
</dbReference>
<name>A0ACB0KJ49_TRIPR</name>
<gene>
    <name evidence="1" type="ORF">MILVUS5_LOCUS23130</name>
</gene>
<evidence type="ECO:0000313" key="2">
    <source>
        <dbReference type="Proteomes" id="UP001177021"/>
    </source>
</evidence>
<evidence type="ECO:0000313" key="1">
    <source>
        <dbReference type="EMBL" id="CAJ2656371.1"/>
    </source>
</evidence>
<proteinExistence type="predicted"/>
<protein>
    <submittedName>
        <fullName evidence="1">Uncharacterized protein</fullName>
    </submittedName>
</protein>
<keyword evidence="2" id="KW-1185">Reference proteome</keyword>
<organism evidence="1 2">
    <name type="scientific">Trifolium pratense</name>
    <name type="common">Red clover</name>
    <dbReference type="NCBI Taxonomy" id="57577"/>
    <lineage>
        <taxon>Eukaryota</taxon>
        <taxon>Viridiplantae</taxon>
        <taxon>Streptophyta</taxon>
        <taxon>Embryophyta</taxon>
        <taxon>Tracheophyta</taxon>
        <taxon>Spermatophyta</taxon>
        <taxon>Magnoliopsida</taxon>
        <taxon>eudicotyledons</taxon>
        <taxon>Gunneridae</taxon>
        <taxon>Pentapetalae</taxon>
        <taxon>rosids</taxon>
        <taxon>fabids</taxon>
        <taxon>Fabales</taxon>
        <taxon>Fabaceae</taxon>
        <taxon>Papilionoideae</taxon>
        <taxon>50 kb inversion clade</taxon>
        <taxon>NPAAA clade</taxon>
        <taxon>Hologalegina</taxon>
        <taxon>IRL clade</taxon>
        <taxon>Trifolieae</taxon>
        <taxon>Trifolium</taxon>
    </lineage>
</organism>
<sequence>MTGDYYLPQECWECVIRFLNTDDDDRNLEPLSLVSKQLFSIINRVRISLTFYKQDITISNDRGLRFSCSLPNTILCRLFQRFTNLTSLNFTYFRGDLNKVLLQISFFPLKLKSLNLSNHSTIPQNGLRALSQKITTVTSLTCSHIIFIHKYDFYIIVDCYPFLEELDLSFPKHIDKNTNILPSELPKLRKVNLSGDYYIDDSFLFDLCKNCKFLEEVTVLDSKNLTHVGIDSAIRERPNLKSLSISFSKNVGRMYVKSELINSLKCLKGLTCLNLSFSCISDKMLSSLAEKGLPLKKLVLKHCSDYSYAGIFCLLSKYQFVQHLDLQYSSFLNDDHVAELSSFLRYLASINLSECSMLTESSLFALVRNCRFLNEIRMEYTSIGNLCEENHGFVVNTQVKSLHLAHNSLMKIENIKNFASICPNLRVLDMSYCFRISEGIVEVLRRWQIMDLILNLASCPRINLLGTNFQFTKLEVLNLSNSEVDNKTLHVISKSCCRLLQLDLEHCYHITDKGVRKAILNFSQIREINLRHCHSVDPNVDSWTTIVLSRPSLRKIMTPRIFPSCKKWKPALDHGCLVC</sequence>